<dbReference type="AlphaFoldDB" id="A0A820JN87"/>
<dbReference type="Proteomes" id="UP000663874">
    <property type="component" value="Unassembled WGS sequence"/>
</dbReference>
<organism evidence="1 2">
    <name type="scientific">Rotaria sordida</name>
    <dbReference type="NCBI Taxonomy" id="392033"/>
    <lineage>
        <taxon>Eukaryota</taxon>
        <taxon>Metazoa</taxon>
        <taxon>Spiralia</taxon>
        <taxon>Gnathifera</taxon>
        <taxon>Rotifera</taxon>
        <taxon>Eurotatoria</taxon>
        <taxon>Bdelloidea</taxon>
        <taxon>Philodinida</taxon>
        <taxon>Philodinidae</taxon>
        <taxon>Rotaria</taxon>
    </lineage>
</organism>
<evidence type="ECO:0000313" key="1">
    <source>
        <dbReference type="EMBL" id="CAF4330373.1"/>
    </source>
</evidence>
<dbReference type="EMBL" id="CAJOBE010042320">
    <property type="protein sequence ID" value="CAF4330373.1"/>
    <property type="molecule type" value="Genomic_DNA"/>
</dbReference>
<sequence length="27" mass="2814">LCNALLARGLGPGENLTDDFVGRIVLS</sequence>
<comment type="caution">
    <text evidence="1">The sequence shown here is derived from an EMBL/GenBank/DDBJ whole genome shotgun (WGS) entry which is preliminary data.</text>
</comment>
<feature type="non-terminal residue" evidence="1">
    <location>
        <position position="1"/>
    </location>
</feature>
<proteinExistence type="predicted"/>
<reference evidence="1" key="1">
    <citation type="submission" date="2021-02" db="EMBL/GenBank/DDBJ databases">
        <authorList>
            <person name="Nowell W R."/>
        </authorList>
    </citation>
    <scope>NUCLEOTIDE SEQUENCE</scope>
</reference>
<evidence type="ECO:0000313" key="2">
    <source>
        <dbReference type="Proteomes" id="UP000663874"/>
    </source>
</evidence>
<name>A0A820JN87_9BILA</name>
<accession>A0A820JN87</accession>
<gene>
    <name evidence="1" type="ORF">FNK824_LOCUS41653</name>
</gene>
<protein>
    <submittedName>
        <fullName evidence="1">Uncharacterized protein</fullName>
    </submittedName>
</protein>